<dbReference type="SUPFAM" id="SSF53098">
    <property type="entry name" value="Ribonuclease H-like"/>
    <property type="match status" value="1"/>
</dbReference>
<keyword evidence="1" id="KW-1194">Viral DNA replication</keyword>
<dbReference type="GO" id="GO:0006260">
    <property type="term" value="P:DNA replication"/>
    <property type="evidence" value="ECO:0007669"/>
    <property type="project" value="InterPro"/>
</dbReference>
<evidence type="ECO:0000313" key="4">
    <source>
        <dbReference type="Proteomes" id="UP000229115"/>
    </source>
</evidence>
<organism evidence="3 4">
    <name type="scientific">Cellulophaga phage phi4:1_13</name>
    <dbReference type="NCBI Taxonomy" id="1747284"/>
    <lineage>
        <taxon>Viruses</taxon>
        <taxon>Duplodnaviria</taxon>
        <taxon>Heunggongvirae</taxon>
        <taxon>Uroviricota</taxon>
        <taxon>Caudoviricetes</taxon>
        <taxon>Lightbulbvirus</taxon>
        <taxon>Lightbulbvirus Cba41</taxon>
    </lineage>
</organism>
<dbReference type="GO" id="GO:0003887">
    <property type="term" value="F:DNA-directed DNA polymerase activity"/>
    <property type="evidence" value="ECO:0007669"/>
    <property type="project" value="InterPro"/>
</dbReference>
<proteinExistence type="predicted"/>
<dbReference type="InterPro" id="IPR001098">
    <property type="entry name" value="DNA-dir_DNA_pol_A_palm_dom"/>
</dbReference>
<dbReference type="Gene3D" id="3.30.70.370">
    <property type="match status" value="1"/>
</dbReference>
<sequence length="794" mass="90842">MILGRKSCVIDIESNGFTENLMDFSSFPYKFGGEAKLWCIVIRDLDSGEEKFAELKDVTKEWVKEALEEFYFIIAHNGIKFDFVQMFLFGILEYTVSYRKDDPDTIFGRECKFLDSLILSRLANPDRLGHSLADWGRRVGEPKDLYRQQCIEAGYILKTDPKGEEFKKWNPLMLPYCKQDCKTNAKAFVEIFKEFLNHNWGDSIQKEHKLSDLAARRELLGFDFDKPLAEKCFAELNGILDDLANKVEPLIPPKPLNKTELKYWTPPKTQVKKDKSLSVHMINFLAKIGATCEDDYFVFENKKYPIPYTDPLKETLKAEMKDMDHIKMHLISLGWDPVEWSERDITKDSKKKILPIVKRQEVLDRWWAETEEGKYTKHRLEGAAESLKMNSRNTVDDIQAKLEAKIQEKWPVRVFTAPKIRVGVEKELCPNLLKLGEKVAFAKDYADWLTYRHRRNSIAGGDTDEDTGEPTSGFLSNYREVDGRIGTPSIEIGASTSRYTHKNVANIPRPSSKYGKEMRSMFRAGKGAVFFGFDFSSLENRIQGHYIFRYEGGPEMAVALVAEKPNDIHTLNSIKLGISRTDAKSFTYATLYGAAAGKISKMLGISLEEAKVLIDSFWDGNPALKELKSNLEAYWESTGKKFILGIDGRKIITRSKHSLINALFQSGGVIFAKYVTVILMEKMEQAGFCIDPLKGKPDVCSMIEYHDEQDMYATPKLFKFEVFETKDEAKEFAKNWEGRQLGAISEGKGKFFITLPSDLSIAVEDSITEVAQLLKIKVEMGFEYMVGKNWYECH</sequence>
<dbReference type="Gene3D" id="3.30.420.10">
    <property type="entry name" value="Ribonuclease H-like superfamily/Ribonuclease H"/>
    <property type="match status" value="1"/>
</dbReference>
<gene>
    <name evidence="3" type="ORF">Phi4113_013</name>
</gene>
<protein>
    <submittedName>
        <fullName evidence="3">DNA polymerase</fullName>
    </submittedName>
</protein>
<dbReference type="InterPro" id="IPR043502">
    <property type="entry name" value="DNA/RNA_pol_sf"/>
</dbReference>
<keyword evidence="1" id="KW-0235">DNA replication</keyword>
<dbReference type="Gene3D" id="1.10.150.20">
    <property type="entry name" value="5' to 3' exonuclease, C-terminal subdomain"/>
    <property type="match status" value="1"/>
</dbReference>
<feature type="domain" description="DNA-directed DNA polymerase family A palm" evidence="2">
    <location>
        <begin position="515"/>
        <end position="695"/>
    </location>
</feature>
<evidence type="ECO:0000313" key="3">
    <source>
        <dbReference type="EMBL" id="ALO80022.1"/>
    </source>
</evidence>
<dbReference type="SMART" id="SM00482">
    <property type="entry name" value="POLAc"/>
    <property type="match status" value="1"/>
</dbReference>
<dbReference type="InterPro" id="IPR012337">
    <property type="entry name" value="RNaseH-like_sf"/>
</dbReference>
<dbReference type="SUPFAM" id="SSF56672">
    <property type="entry name" value="DNA/RNA polymerases"/>
    <property type="match status" value="1"/>
</dbReference>
<dbReference type="InterPro" id="IPR036397">
    <property type="entry name" value="RNaseH_sf"/>
</dbReference>
<accession>A0A0S2MVS4</accession>
<dbReference type="GO" id="GO:0003677">
    <property type="term" value="F:DNA binding"/>
    <property type="evidence" value="ECO:0007669"/>
    <property type="project" value="InterPro"/>
</dbReference>
<dbReference type="Pfam" id="PF00476">
    <property type="entry name" value="DNA_pol_A"/>
    <property type="match status" value="1"/>
</dbReference>
<reference evidence="3 4" key="1">
    <citation type="submission" date="2015-10" db="EMBL/GenBank/DDBJ databases">
        <title>Large-scale maps of variable infection efficiencies in aquatic Bacteriodetes phage-host model systems.</title>
        <authorList>
            <person name="Holmfeldt K."/>
            <person name="Solonenko N."/>
            <person name="Howard-Varona C."/>
            <person name="Moreno M."/>
            <person name="Malmstrom R.R."/>
            <person name="Blow M.J."/>
            <person name="Sullivan M.B."/>
        </authorList>
    </citation>
    <scope>NUCLEOTIDE SEQUENCE [LARGE SCALE GENOMIC DNA]</scope>
</reference>
<dbReference type="EMBL" id="KT962245">
    <property type="protein sequence ID" value="ALO80022.1"/>
    <property type="molecule type" value="Genomic_RNA"/>
</dbReference>
<evidence type="ECO:0000259" key="2">
    <source>
        <dbReference type="SMART" id="SM00482"/>
    </source>
</evidence>
<dbReference type="Proteomes" id="UP000229115">
    <property type="component" value="Segment"/>
</dbReference>
<name>A0A0S2MVS4_9CAUD</name>
<dbReference type="GO" id="GO:0039693">
    <property type="term" value="P:viral DNA genome replication"/>
    <property type="evidence" value="ECO:0007669"/>
    <property type="project" value="UniProtKB-KW"/>
</dbReference>
<evidence type="ECO:0000256" key="1">
    <source>
        <dbReference type="ARBA" id="ARBA00023109"/>
    </source>
</evidence>